<reference evidence="3 4" key="1">
    <citation type="journal article" date="2007" name="Science">
        <title>Sea anemone genome reveals ancestral eumetazoan gene repertoire and genomic organization.</title>
        <authorList>
            <person name="Putnam N.H."/>
            <person name="Srivastava M."/>
            <person name="Hellsten U."/>
            <person name="Dirks B."/>
            <person name="Chapman J."/>
            <person name="Salamov A."/>
            <person name="Terry A."/>
            <person name="Shapiro H."/>
            <person name="Lindquist E."/>
            <person name="Kapitonov V.V."/>
            <person name="Jurka J."/>
            <person name="Genikhovich G."/>
            <person name="Grigoriev I.V."/>
            <person name="Lucas S.M."/>
            <person name="Steele R.E."/>
            <person name="Finnerty J.R."/>
            <person name="Technau U."/>
            <person name="Martindale M.Q."/>
            <person name="Rokhsar D.S."/>
        </authorList>
    </citation>
    <scope>NUCLEOTIDE SEQUENCE [LARGE SCALE GENOMIC DNA]</scope>
    <source>
        <strain evidence="4">CH2 X CH6</strain>
    </source>
</reference>
<dbReference type="PhylomeDB" id="A8DWM1"/>
<proteinExistence type="predicted"/>
<evidence type="ECO:0000256" key="1">
    <source>
        <dbReference type="PROSITE-ProRule" id="PRU00122"/>
    </source>
</evidence>
<dbReference type="InterPro" id="IPR050372">
    <property type="entry name" value="Neurexin-related_CASP"/>
</dbReference>
<dbReference type="PROSITE" id="PS50025">
    <property type="entry name" value="LAM_G_DOMAIN"/>
    <property type="match status" value="1"/>
</dbReference>
<name>A8DWM1_NEMVE</name>
<dbReference type="EMBL" id="DS479871">
    <property type="protein sequence ID" value="EDO25389.1"/>
    <property type="molecule type" value="Genomic_DNA"/>
</dbReference>
<dbReference type="PANTHER" id="PTHR15036:SF85">
    <property type="entry name" value="SP2353, ISOFORM A"/>
    <property type="match status" value="1"/>
</dbReference>
<dbReference type="Pfam" id="PF00054">
    <property type="entry name" value="Laminin_G_1"/>
    <property type="match status" value="1"/>
</dbReference>
<dbReference type="Gene3D" id="2.60.120.200">
    <property type="match status" value="1"/>
</dbReference>
<dbReference type="InterPro" id="IPR013320">
    <property type="entry name" value="ConA-like_dom_sf"/>
</dbReference>
<feature type="non-terminal residue" evidence="3">
    <location>
        <position position="127"/>
    </location>
</feature>
<evidence type="ECO:0000313" key="4">
    <source>
        <dbReference type="Proteomes" id="UP000001593"/>
    </source>
</evidence>
<dbReference type="InParanoid" id="A8DWM1"/>
<evidence type="ECO:0000313" key="3">
    <source>
        <dbReference type="EMBL" id="EDO25389.1"/>
    </source>
</evidence>
<keyword evidence="4" id="KW-1185">Reference proteome</keyword>
<sequence length="127" mass="14512">YAIFDRWDATTNGTLLFEFKTQKENGFLIYEDDPSGMDFIDIFLVDGKVRMRLHVGQCVLKEAFVHGNFSDNKWHRVQVFRNFQNTILKVDHHSSKAISCKAKDSSFTVTSALYVGGFPLDISLNSL</sequence>
<comment type="caution">
    <text evidence="1">Lacks conserved residue(s) required for the propagation of feature annotation.</text>
</comment>
<dbReference type="GO" id="GO:0016020">
    <property type="term" value="C:membrane"/>
    <property type="evidence" value="ECO:0007669"/>
    <property type="project" value="UniProtKB-SubCell"/>
</dbReference>
<dbReference type="Proteomes" id="UP000001593">
    <property type="component" value="Unassembled WGS sequence"/>
</dbReference>
<gene>
    <name evidence="3" type="ORF">NEMVEDRAFT_v1g9681</name>
</gene>
<dbReference type="STRING" id="45351.A8DWM1"/>
<dbReference type="CDD" id="cd00110">
    <property type="entry name" value="LamG"/>
    <property type="match status" value="1"/>
</dbReference>
<dbReference type="SMART" id="SM00282">
    <property type="entry name" value="LamG"/>
    <property type="match status" value="1"/>
</dbReference>
<feature type="non-terminal residue" evidence="3">
    <location>
        <position position="1"/>
    </location>
</feature>
<organism evidence="3 4">
    <name type="scientific">Nematostella vectensis</name>
    <name type="common">Starlet sea anemone</name>
    <dbReference type="NCBI Taxonomy" id="45351"/>
    <lineage>
        <taxon>Eukaryota</taxon>
        <taxon>Metazoa</taxon>
        <taxon>Cnidaria</taxon>
        <taxon>Anthozoa</taxon>
        <taxon>Hexacorallia</taxon>
        <taxon>Actiniaria</taxon>
        <taxon>Edwardsiidae</taxon>
        <taxon>Nematostella</taxon>
    </lineage>
</organism>
<dbReference type="PANTHER" id="PTHR15036">
    <property type="entry name" value="PIKACHURIN-LIKE PROTEIN"/>
    <property type="match status" value="1"/>
</dbReference>
<accession>A8DWM1</accession>
<evidence type="ECO:0000259" key="2">
    <source>
        <dbReference type="PROSITE" id="PS50025"/>
    </source>
</evidence>
<dbReference type="AlphaFoldDB" id="A8DWM1"/>
<protein>
    <recommendedName>
        <fullName evidence="2">Laminin G domain-containing protein</fullName>
    </recommendedName>
</protein>
<dbReference type="eggNOG" id="KOG3514">
    <property type="taxonomic scope" value="Eukaryota"/>
</dbReference>
<feature type="domain" description="Laminin G" evidence="2">
    <location>
        <begin position="1"/>
        <end position="127"/>
    </location>
</feature>
<dbReference type="SUPFAM" id="SSF49899">
    <property type="entry name" value="Concanavalin A-like lectins/glucanases"/>
    <property type="match status" value="1"/>
</dbReference>
<dbReference type="InterPro" id="IPR001791">
    <property type="entry name" value="Laminin_G"/>
</dbReference>
<dbReference type="HOGENOM" id="CLU_074005_1_0_1"/>